<dbReference type="Proteomes" id="UP000578077">
    <property type="component" value="Unassembled WGS sequence"/>
</dbReference>
<evidence type="ECO:0000313" key="3">
    <source>
        <dbReference type="Proteomes" id="UP000578077"/>
    </source>
</evidence>
<feature type="transmembrane region" description="Helical" evidence="1">
    <location>
        <begin position="34"/>
        <end position="55"/>
    </location>
</feature>
<protein>
    <recommendedName>
        <fullName evidence="4">Holin</fullName>
    </recommendedName>
</protein>
<keyword evidence="3" id="KW-1185">Reference proteome</keyword>
<keyword evidence="1" id="KW-0812">Transmembrane</keyword>
<organism evidence="2 3">
    <name type="scientific">Streptomonospora salina</name>
    <dbReference type="NCBI Taxonomy" id="104205"/>
    <lineage>
        <taxon>Bacteria</taxon>
        <taxon>Bacillati</taxon>
        <taxon>Actinomycetota</taxon>
        <taxon>Actinomycetes</taxon>
        <taxon>Streptosporangiales</taxon>
        <taxon>Nocardiopsidaceae</taxon>
        <taxon>Streptomonospora</taxon>
    </lineage>
</organism>
<dbReference type="RefSeq" id="WP_184640522.1">
    <property type="nucleotide sequence ID" value="NZ_BAABKT010000035.1"/>
</dbReference>
<comment type="caution">
    <text evidence="2">The sequence shown here is derived from an EMBL/GenBank/DDBJ whole genome shotgun (WGS) entry which is preliminary data.</text>
</comment>
<feature type="transmembrane region" description="Helical" evidence="1">
    <location>
        <begin position="7"/>
        <end position="28"/>
    </location>
</feature>
<evidence type="ECO:0000313" key="2">
    <source>
        <dbReference type="EMBL" id="MBB6001328.1"/>
    </source>
</evidence>
<evidence type="ECO:0000256" key="1">
    <source>
        <dbReference type="SAM" id="Phobius"/>
    </source>
</evidence>
<gene>
    <name evidence="2" type="ORF">HNR25_005157</name>
</gene>
<keyword evidence="1" id="KW-0472">Membrane</keyword>
<reference evidence="2 3" key="1">
    <citation type="submission" date="2020-08" db="EMBL/GenBank/DDBJ databases">
        <title>Sequencing the genomes of 1000 actinobacteria strains.</title>
        <authorList>
            <person name="Klenk H.-P."/>
        </authorList>
    </citation>
    <scope>NUCLEOTIDE SEQUENCE [LARGE SCALE GENOMIC DNA]</scope>
    <source>
        <strain evidence="2 3">DSM 44593</strain>
    </source>
</reference>
<sequence length="108" mass="11631">MAMVTSIVRTVVPYVVGVVLVLAARVGIDLPPEALTEVTTPVVAAAVAAVYYGAARAAEEYLPERWARLGKVMLASGRSPTYSTDAEMSEQIRGMVRDEVQKRQPDVP</sequence>
<keyword evidence="1" id="KW-1133">Transmembrane helix</keyword>
<dbReference type="AlphaFoldDB" id="A0A841EKL7"/>
<dbReference type="EMBL" id="JACHLY010000002">
    <property type="protein sequence ID" value="MBB6001328.1"/>
    <property type="molecule type" value="Genomic_DNA"/>
</dbReference>
<proteinExistence type="predicted"/>
<accession>A0A841EKL7</accession>
<evidence type="ECO:0008006" key="4">
    <source>
        <dbReference type="Google" id="ProtNLM"/>
    </source>
</evidence>
<name>A0A841EKL7_9ACTN</name>